<feature type="transmembrane region" description="Helical" evidence="1">
    <location>
        <begin position="12"/>
        <end position="34"/>
    </location>
</feature>
<evidence type="ECO:0000256" key="1">
    <source>
        <dbReference type="SAM" id="Phobius"/>
    </source>
</evidence>
<keyword evidence="1" id="KW-1133">Transmembrane helix</keyword>
<feature type="transmembrane region" description="Helical" evidence="1">
    <location>
        <begin position="49"/>
        <end position="67"/>
    </location>
</feature>
<accession>A0ABP1S998</accession>
<dbReference type="EMBL" id="CAXLJM020000166">
    <property type="protein sequence ID" value="CAL8148051.1"/>
    <property type="molecule type" value="Genomic_DNA"/>
</dbReference>
<keyword evidence="1" id="KW-0812">Transmembrane</keyword>
<sequence>MTIYSIGKVVKIVWIFGLVFSWTAIIIICIYPYTYLDTNSTQDSRARKSSINMAIFSTFLCTLGKYVNSIRILKIQSTIQIQPLTPHTEKEAVCSLLSANADIDVGADVHLVFSIKYKDSLYTFPVFLTHTHES</sequence>
<keyword evidence="1" id="KW-0472">Membrane</keyword>
<reference evidence="2 3" key="1">
    <citation type="submission" date="2024-08" db="EMBL/GenBank/DDBJ databases">
        <authorList>
            <person name="Cucini C."/>
            <person name="Frati F."/>
        </authorList>
    </citation>
    <scope>NUCLEOTIDE SEQUENCE [LARGE SCALE GENOMIC DNA]</scope>
</reference>
<gene>
    <name evidence="2" type="ORF">ODALV1_LOCUS31307</name>
</gene>
<organism evidence="2 3">
    <name type="scientific">Orchesella dallaii</name>
    <dbReference type="NCBI Taxonomy" id="48710"/>
    <lineage>
        <taxon>Eukaryota</taxon>
        <taxon>Metazoa</taxon>
        <taxon>Ecdysozoa</taxon>
        <taxon>Arthropoda</taxon>
        <taxon>Hexapoda</taxon>
        <taxon>Collembola</taxon>
        <taxon>Entomobryomorpha</taxon>
        <taxon>Entomobryoidea</taxon>
        <taxon>Orchesellidae</taxon>
        <taxon>Orchesellinae</taxon>
        <taxon>Orchesella</taxon>
    </lineage>
</organism>
<proteinExistence type="predicted"/>
<comment type="caution">
    <text evidence="2">The sequence shown here is derived from an EMBL/GenBank/DDBJ whole genome shotgun (WGS) entry which is preliminary data.</text>
</comment>
<evidence type="ECO:0000313" key="2">
    <source>
        <dbReference type="EMBL" id="CAL8148051.1"/>
    </source>
</evidence>
<evidence type="ECO:0000313" key="3">
    <source>
        <dbReference type="Proteomes" id="UP001642540"/>
    </source>
</evidence>
<protein>
    <submittedName>
        <fullName evidence="2">Uncharacterized protein</fullName>
    </submittedName>
</protein>
<name>A0ABP1S998_9HEXA</name>
<dbReference type="Proteomes" id="UP001642540">
    <property type="component" value="Unassembled WGS sequence"/>
</dbReference>
<keyword evidence="3" id="KW-1185">Reference proteome</keyword>